<dbReference type="SUPFAM" id="SSF51430">
    <property type="entry name" value="NAD(P)-linked oxidoreductase"/>
    <property type="match status" value="1"/>
</dbReference>
<dbReference type="EMBL" id="CP001098">
    <property type="protein sequence ID" value="ACL69507.1"/>
    <property type="molecule type" value="Genomic_DNA"/>
</dbReference>
<dbReference type="GO" id="GO:0046872">
    <property type="term" value="F:metal ion binding"/>
    <property type="evidence" value="ECO:0007669"/>
    <property type="project" value="UniProtKB-KW"/>
</dbReference>
<feature type="domain" description="4Fe-4S ferredoxin-type" evidence="4">
    <location>
        <begin position="339"/>
        <end position="368"/>
    </location>
</feature>
<sequence>MKYRQFGKLNWKASALGFGAMRLPTVNNDSSKIDENKAIEMIRYAIDNGVNYIDTAWPYHKGNSEIVVGKALKNGYRDKVKLATKLPSWLIKKEEDMDFYLDKQLKKLQVDYIDFYLLHALNRKHWENYKKLNVFKWIEKVISLGKIKYIGFSFHDDYNLFKEIVDAYDWTFCQIQYNYLDTDFQAGKKGLKYASKKGLAIVIMEPLRGGQLAGKQPTPVHEIWNTSQIDRTPVDWALQWLWNQPEVSVVLSGMSTLEQVKENITSADKSGINALSKAELNTINQIKKAYEELSPIMCTGCNYCIPCPQNVNIPGNFSLYNNAHIYNDFENQKKVYNKWDESAKAGNCVGCGQCEKACPQNLPIIKLLKKVDAYFS</sequence>
<dbReference type="HOGENOM" id="CLU_023205_3_2_9"/>
<accession>B8CW38</accession>
<dbReference type="PANTHER" id="PTHR43312">
    <property type="entry name" value="D-THREO-ALDOSE 1-DEHYDROGENASE"/>
    <property type="match status" value="1"/>
</dbReference>
<dbReference type="PRINTS" id="PR00069">
    <property type="entry name" value="ALDKETRDTASE"/>
</dbReference>
<keyword evidence="1" id="KW-0479">Metal-binding</keyword>
<dbReference type="GO" id="GO:0051536">
    <property type="term" value="F:iron-sulfur cluster binding"/>
    <property type="evidence" value="ECO:0007669"/>
    <property type="project" value="UniProtKB-KW"/>
</dbReference>
<dbReference type="STRING" id="373903.Hore_07500"/>
<dbReference type="Gene3D" id="3.30.70.20">
    <property type="match status" value="1"/>
</dbReference>
<organism evidence="5 6">
    <name type="scientific">Halothermothrix orenii (strain H 168 / OCM 544 / DSM 9562)</name>
    <dbReference type="NCBI Taxonomy" id="373903"/>
    <lineage>
        <taxon>Bacteria</taxon>
        <taxon>Bacillati</taxon>
        <taxon>Bacillota</taxon>
        <taxon>Clostridia</taxon>
        <taxon>Halanaerobiales</taxon>
        <taxon>Halothermotrichaceae</taxon>
        <taxon>Halothermothrix</taxon>
    </lineage>
</organism>
<dbReference type="SUPFAM" id="SSF46548">
    <property type="entry name" value="alpha-helical ferredoxin"/>
    <property type="match status" value="1"/>
</dbReference>
<dbReference type="InterPro" id="IPR020471">
    <property type="entry name" value="AKR"/>
</dbReference>
<keyword evidence="2" id="KW-0408">Iron</keyword>
<dbReference type="RefSeq" id="WP_012635695.1">
    <property type="nucleotide sequence ID" value="NC_011899.1"/>
</dbReference>
<protein>
    <submittedName>
        <fullName evidence="5">Aldo/keto reductase</fullName>
    </submittedName>
</protein>
<dbReference type="eggNOG" id="COG1453">
    <property type="taxonomic scope" value="Bacteria"/>
</dbReference>
<dbReference type="InterPro" id="IPR053135">
    <property type="entry name" value="AKR2_Oxidoreductase"/>
</dbReference>
<reference evidence="5 6" key="1">
    <citation type="journal article" date="2009" name="PLoS ONE">
        <title>Genome analysis of the anaerobic thermohalophilic bacterium Halothermothrix orenii.</title>
        <authorList>
            <person name="Mavromatis K."/>
            <person name="Ivanova N."/>
            <person name="Anderson I."/>
            <person name="Lykidis A."/>
            <person name="Hooper S.D."/>
            <person name="Sun H."/>
            <person name="Kunin V."/>
            <person name="Lapidus A."/>
            <person name="Hugenholtz P."/>
            <person name="Patel B."/>
            <person name="Kyrpides N.C."/>
        </authorList>
    </citation>
    <scope>NUCLEOTIDE SEQUENCE [LARGE SCALE GENOMIC DNA]</scope>
    <source>
        <strain evidence="6">H 168 / OCM 544 / DSM 9562</strain>
    </source>
</reference>
<dbReference type="InterPro" id="IPR036812">
    <property type="entry name" value="NAD(P)_OxRdtase_dom_sf"/>
</dbReference>
<evidence type="ECO:0000256" key="3">
    <source>
        <dbReference type="ARBA" id="ARBA00023014"/>
    </source>
</evidence>
<dbReference type="PROSITE" id="PS00198">
    <property type="entry name" value="4FE4S_FER_1"/>
    <property type="match status" value="1"/>
</dbReference>
<dbReference type="GO" id="GO:0016491">
    <property type="term" value="F:oxidoreductase activity"/>
    <property type="evidence" value="ECO:0007669"/>
    <property type="project" value="InterPro"/>
</dbReference>
<dbReference type="KEGG" id="hor:Hore_07500"/>
<keyword evidence="3" id="KW-0411">Iron-sulfur</keyword>
<name>B8CW38_HALOH</name>
<evidence type="ECO:0000313" key="6">
    <source>
        <dbReference type="Proteomes" id="UP000000719"/>
    </source>
</evidence>
<dbReference type="Pfam" id="PF13187">
    <property type="entry name" value="Fer4_9"/>
    <property type="match status" value="1"/>
</dbReference>
<dbReference type="InterPro" id="IPR023210">
    <property type="entry name" value="NADP_OxRdtase_dom"/>
</dbReference>
<dbReference type="PANTHER" id="PTHR43312:SF2">
    <property type="entry name" value="OXIDOREDUCTASE"/>
    <property type="match status" value="1"/>
</dbReference>
<dbReference type="Gene3D" id="3.20.20.100">
    <property type="entry name" value="NADP-dependent oxidoreductase domain"/>
    <property type="match status" value="1"/>
</dbReference>
<dbReference type="CDD" id="cd19096">
    <property type="entry name" value="AKR_Fe-S_oxidoreductase"/>
    <property type="match status" value="1"/>
</dbReference>
<keyword evidence="6" id="KW-1185">Reference proteome</keyword>
<dbReference type="OrthoDB" id="9773828at2"/>
<dbReference type="InterPro" id="IPR017900">
    <property type="entry name" value="4Fe4S_Fe_S_CS"/>
</dbReference>
<dbReference type="AlphaFoldDB" id="B8CW38"/>
<evidence type="ECO:0000256" key="1">
    <source>
        <dbReference type="ARBA" id="ARBA00022723"/>
    </source>
</evidence>
<evidence type="ECO:0000256" key="2">
    <source>
        <dbReference type="ARBA" id="ARBA00023004"/>
    </source>
</evidence>
<dbReference type="Pfam" id="PF00248">
    <property type="entry name" value="Aldo_ket_red"/>
    <property type="match status" value="1"/>
</dbReference>
<dbReference type="Proteomes" id="UP000000719">
    <property type="component" value="Chromosome"/>
</dbReference>
<evidence type="ECO:0000259" key="4">
    <source>
        <dbReference type="PROSITE" id="PS51379"/>
    </source>
</evidence>
<evidence type="ECO:0000313" key="5">
    <source>
        <dbReference type="EMBL" id="ACL69507.1"/>
    </source>
</evidence>
<dbReference type="PROSITE" id="PS51379">
    <property type="entry name" value="4FE4S_FER_2"/>
    <property type="match status" value="1"/>
</dbReference>
<proteinExistence type="predicted"/>
<gene>
    <name evidence="5" type="ordered locus">Hore_07500</name>
</gene>
<dbReference type="InterPro" id="IPR017896">
    <property type="entry name" value="4Fe4S_Fe-S-bd"/>
</dbReference>